<dbReference type="Gene3D" id="3.90.1300.10">
    <property type="entry name" value="Amidase signature (AS) domain"/>
    <property type="match status" value="1"/>
</dbReference>
<dbReference type="AlphaFoldDB" id="A0A4R6Y7Q6"/>
<comment type="similarity">
    <text evidence="1 10">Belongs to the amidase family. GatA subfamily.</text>
</comment>
<evidence type="ECO:0000256" key="2">
    <source>
        <dbReference type="ARBA" id="ARBA00011123"/>
    </source>
</evidence>
<dbReference type="SUPFAM" id="SSF75304">
    <property type="entry name" value="Amidase signature (AS) enzymes"/>
    <property type="match status" value="1"/>
</dbReference>
<organism evidence="12 13">
    <name type="scientific">Hydromonas duriensis</name>
    <dbReference type="NCBI Taxonomy" id="1527608"/>
    <lineage>
        <taxon>Bacteria</taxon>
        <taxon>Pseudomonadati</taxon>
        <taxon>Pseudomonadota</taxon>
        <taxon>Betaproteobacteria</taxon>
        <taxon>Burkholderiales</taxon>
        <taxon>Burkholderiaceae</taxon>
        <taxon>Hydromonas</taxon>
    </lineage>
</organism>
<dbReference type="EC" id="6.3.5.7" evidence="3 10"/>
<keyword evidence="5 10" id="KW-0436">Ligase</keyword>
<evidence type="ECO:0000256" key="6">
    <source>
        <dbReference type="ARBA" id="ARBA00022741"/>
    </source>
</evidence>
<comment type="catalytic activity">
    <reaction evidence="9 10">
        <text>L-glutamyl-tRNA(Gln) + L-glutamine + ATP + H2O = L-glutaminyl-tRNA(Gln) + L-glutamate + ADP + phosphate + H(+)</text>
        <dbReference type="Rhea" id="RHEA:17521"/>
        <dbReference type="Rhea" id="RHEA-COMP:9681"/>
        <dbReference type="Rhea" id="RHEA-COMP:9684"/>
        <dbReference type="ChEBI" id="CHEBI:15377"/>
        <dbReference type="ChEBI" id="CHEBI:15378"/>
        <dbReference type="ChEBI" id="CHEBI:29985"/>
        <dbReference type="ChEBI" id="CHEBI:30616"/>
        <dbReference type="ChEBI" id="CHEBI:43474"/>
        <dbReference type="ChEBI" id="CHEBI:58359"/>
        <dbReference type="ChEBI" id="CHEBI:78520"/>
        <dbReference type="ChEBI" id="CHEBI:78521"/>
        <dbReference type="ChEBI" id="CHEBI:456216"/>
        <dbReference type="EC" id="6.3.5.7"/>
    </reaction>
</comment>
<comment type="function">
    <text evidence="10">Allows the formation of correctly charged Gln-tRNA(Gln) through the transamidation of misacylated Glu-tRNA(Gln) in organisms which lack glutaminyl-tRNA synthetase. The reaction takes place in the presence of glutamine and ATP through an activated gamma-phospho-Glu-tRNA(Gln).</text>
</comment>
<protein>
    <recommendedName>
        <fullName evidence="4 10">Glutamyl-tRNA(Gln) amidotransferase subunit A</fullName>
        <shortName evidence="10">Glu-ADT subunit A</shortName>
        <ecNumber evidence="3 10">6.3.5.7</ecNumber>
    </recommendedName>
</protein>
<dbReference type="PANTHER" id="PTHR11895:SF151">
    <property type="entry name" value="GLUTAMYL-TRNA(GLN) AMIDOTRANSFERASE SUBUNIT A"/>
    <property type="match status" value="1"/>
</dbReference>
<reference evidence="12 13" key="1">
    <citation type="submission" date="2019-03" db="EMBL/GenBank/DDBJ databases">
        <title>Genomic Encyclopedia of Type Strains, Phase IV (KMG-IV): sequencing the most valuable type-strain genomes for metagenomic binning, comparative biology and taxonomic classification.</title>
        <authorList>
            <person name="Goeker M."/>
        </authorList>
    </citation>
    <scope>NUCLEOTIDE SEQUENCE [LARGE SCALE GENOMIC DNA]</scope>
    <source>
        <strain evidence="12 13">DSM 102852</strain>
    </source>
</reference>
<evidence type="ECO:0000256" key="5">
    <source>
        <dbReference type="ARBA" id="ARBA00022598"/>
    </source>
</evidence>
<dbReference type="GO" id="GO:0050567">
    <property type="term" value="F:glutaminyl-tRNA synthase (glutamine-hydrolyzing) activity"/>
    <property type="evidence" value="ECO:0007669"/>
    <property type="project" value="UniProtKB-UniRule"/>
</dbReference>
<evidence type="ECO:0000256" key="10">
    <source>
        <dbReference type="HAMAP-Rule" id="MF_00120"/>
    </source>
</evidence>
<accession>A0A4R6Y7Q6</accession>
<dbReference type="HAMAP" id="MF_00120">
    <property type="entry name" value="GatA"/>
    <property type="match status" value="1"/>
</dbReference>
<dbReference type="OrthoDB" id="9811471at2"/>
<gene>
    <name evidence="10" type="primary">gatA</name>
    <name evidence="12" type="ORF">DFR44_11038</name>
</gene>
<keyword evidence="13" id="KW-1185">Reference proteome</keyword>
<evidence type="ECO:0000313" key="12">
    <source>
        <dbReference type="EMBL" id="TDR31390.1"/>
    </source>
</evidence>
<sequence>MLHTLSIAQLRQQLHNKEVTATEVAQHFLKRIHAHADLNAFITVDESATLAQAAAADAALQSGQAGALAGIPLAHKDVFVTTDFITTAGSKILTGYKSPFTATAIAKLGAAGAVCVGKANMDEFAMGSSNENSFYGAVKNPWNTKMVPGGSSGGSATAVAAGLCLGATGTDTGGSIRQPASFTGITGIKPTYGRVSRYGMIAYGSSLDQGGPMARTAEDCALLLTEMAGFDAKDSTSIERDDENFSRLLNQPFSPDATESQPLKGLKIGVPAEFYGEGLDAEVKAATLTAIEQFVKLGAVVVDVNLPKTELSIPTYYVIAPAEASSNLSRFDGVRYGHRATTYTDLEDMYRKTRAEGFGWEVQRRILIGTYVLSHGYYDAYYLQAQRLRRMIAQDYQNALAQCDVIMGPVAPTTAWALGDKTSDPVQMYLADIYTLSLNLAGLPGMSVPCGFDGQGLPIGLQIIGNYFDEARLLQLAHAFQQHTDWHQHKPALAG</sequence>
<dbReference type="Proteomes" id="UP000294480">
    <property type="component" value="Unassembled WGS sequence"/>
</dbReference>
<keyword evidence="8 10" id="KW-0648">Protein biosynthesis</keyword>
<evidence type="ECO:0000256" key="8">
    <source>
        <dbReference type="ARBA" id="ARBA00022917"/>
    </source>
</evidence>
<evidence type="ECO:0000256" key="9">
    <source>
        <dbReference type="ARBA" id="ARBA00047407"/>
    </source>
</evidence>
<dbReference type="InterPro" id="IPR036928">
    <property type="entry name" value="AS_sf"/>
</dbReference>
<proteinExistence type="inferred from homology"/>
<evidence type="ECO:0000313" key="13">
    <source>
        <dbReference type="Proteomes" id="UP000294480"/>
    </source>
</evidence>
<dbReference type="Pfam" id="PF01425">
    <property type="entry name" value="Amidase"/>
    <property type="match status" value="1"/>
</dbReference>
<name>A0A4R6Y7Q6_9BURK</name>
<keyword evidence="6 10" id="KW-0547">Nucleotide-binding</keyword>
<evidence type="ECO:0000256" key="7">
    <source>
        <dbReference type="ARBA" id="ARBA00022840"/>
    </source>
</evidence>
<evidence type="ECO:0000256" key="3">
    <source>
        <dbReference type="ARBA" id="ARBA00012739"/>
    </source>
</evidence>
<dbReference type="PANTHER" id="PTHR11895">
    <property type="entry name" value="TRANSAMIDASE"/>
    <property type="match status" value="1"/>
</dbReference>
<dbReference type="GO" id="GO:0005524">
    <property type="term" value="F:ATP binding"/>
    <property type="evidence" value="ECO:0007669"/>
    <property type="project" value="UniProtKB-KW"/>
</dbReference>
<dbReference type="NCBIfam" id="TIGR00132">
    <property type="entry name" value="gatA"/>
    <property type="match status" value="1"/>
</dbReference>
<evidence type="ECO:0000256" key="1">
    <source>
        <dbReference type="ARBA" id="ARBA00008069"/>
    </source>
</evidence>
<dbReference type="RefSeq" id="WP_133620104.1">
    <property type="nucleotide sequence ID" value="NZ_SNZE01000010.1"/>
</dbReference>
<feature type="active site" description="Acyl-ester intermediate" evidence="10">
    <location>
        <position position="175"/>
    </location>
</feature>
<dbReference type="GO" id="GO:0006412">
    <property type="term" value="P:translation"/>
    <property type="evidence" value="ECO:0007669"/>
    <property type="project" value="UniProtKB-UniRule"/>
</dbReference>
<dbReference type="EMBL" id="SNZE01000010">
    <property type="protein sequence ID" value="TDR31390.1"/>
    <property type="molecule type" value="Genomic_DNA"/>
</dbReference>
<keyword evidence="12" id="KW-0808">Transferase</keyword>
<evidence type="ECO:0000256" key="4">
    <source>
        <dbReference type="ARBA" id="ARBA00014428"/>
    </source>
</evidence>
<dbReference type="GO" id="GO:0030956">
    <property type="term" value="C:glutamyl-tRNA(Gln) amidotransferase complex"/>
    <property type="evidence" value="ECO:0007669"/>
    <property type="project" value="InterPro"/>
</dbReference>
<feature type="active site" description="Charge relay system" evidence="10">
    <location>
        <position position="151"/>
    </location>
</feature>
<dbReference type="GO" id="GO:0016740">
    <property type="term" value="F:transferase activity"/>
    <property type="evidence" value="ECO:0007669"/>
    <property type="project" value="UniProtKB-KW"/>
</dbReference>
<dbReference type="InterPro" id="IPR000120">
    <property type="entry name" value="Amidase"/>
</dbReference>
<feature type="active site" description="Charge relay system" evidence="10">
    <location>
        <position position="76"/>
    </location>
</feature>
<comment type="subunit">
    <text evidence="2 10">Heterotrimer of A, B and C subunits.</text>
</comment>
<evidence type="ECO:0000259" key="11">
    <source>
        <dbReference type="Pfam" id="PF01425"/>
    </source>
</evidence>
<comment type="caution">
    <text evidence="12">The sequence shown here is derived from an EMBL/GenBank/DDBJ whole genome shotgun (WGS) entry which is preliminary data.</text>
</comment>
<dbReference type="InterPro" id="IPR020556">
    <property type="entry name" value="Amidase_CS"/>
</dbReference>
<dbReference type="InterPro" id="IPR004412">
    <property type="entry name" value="GatA"/>
</dbReference>
<dbReference type="PROSITE" id="PS00571">
    <property type="entry name" value="AMIDASES"/>
    <property type="match status" value="1"/>
</dbReference>
<keyword evidence="7 10" id="KW-0067">ATP-binding</keyword>
<feature type="domain" description="Amidase" evidence="11">
    <location>
        <begin position="23"/>
        <end position="474"/>
    </location>
</feature>
<dbReference type="InterPro" id="IPR023631">
    <property type="entry name" value="Amidase_dom"/>
</dbReference>